<dbReference type="EMBL" id="BAUL01000086">
    <property type="protein sequence ID" value="GAD94335.1"/>
    <property type="molecule type" value="Genomic_DNA"/>
</dbReference>
<organism evidence="8 9">
    <name type="scientific">Byssochlamys spectabilis (strain No. 5 / NBRC 109023)</name>
    <name type="common">Paecilomyces variotii</name>
    <dbReference type="NCBI Taxonomy" id="1356009"/>
    <lineage>
        <taxon>Eukaryota</taxon>
        <taxon>Fungi</taxon>
        <taxon>Dikarya</taxon>
        <taxon>Ascomycota</taxon>
        <taxon>Pezizomycotina</taxon>
        <taxon>Eurotiomycetes</taxon>
        <taxon>Eurotiomycetidae</taxon>
        <taxon>Eurotiales</taxon>
        <taxon>Thermoascaceae</taxon>
        <taxon>Paecilomyces</taxon>
    </lineage>
</organism>
<dbReference type="InterPro" id="IPR020846">
    <property type="entry name" value="MFS_dom"/>
</dbReference>
<name>V5HWW5_BYSSN</name>
<feature type="transmembrane region" description="Helical" evidence="6">
    <location>
        <begin position="108"/>
        <end position="126"/>
    </location>
</feature>
<feature type="transmembrane region" description="Helical" evidence="6">
    <location>
        <begin position="322"/>
        <end position="343"/>
    </location>
</feature>
<dbReference type="GO" id="GO:0005886">
    <property type="term" value="C:plasma membrane"/>
    <property type="evidence" value="ECO:0007669"/>
    <property type="project" value="TreeGrafter"/>
</dbReference>
<feature type="transmembrane region" description="Helical" evidence="6">
    <location>
        <begin position="197"/>
        <end position="217"/>
    </location>
</feature>
<dbReference type="PANTHER" id="PTHR23502:SF47">
    <property type="entry name" value="MAJOR FACILITATOR SUPERFAMILY (MFS) PROFILE DOMAIN-CONTAINING PROTEIN-RELATED"/>
    <property type="match status" value="1"/>
</dbReference>
<evidence type="ECO:0000256" key="5">
    <source>
        <dbReference type="SAM" id="MobiDB-lite"/>
    </source>
</evidence>
<dbReference type="OrthoDB" id="446368at2759"/>
<sequence length="491" mass="54142">MTDGQAEAQTTGKAQIDNVNGWDGPDDPKHPRNWSTTQKWVITVITSLMTFSVTFASSVFSTAEAPTAEKFHVSREVMVLGLSLFVLGYSFGPLLWGPLSEVYGRKFPLMLGVIVFCIFQIPVAVAQNVQTVIICRFIGGIFACSPLAIVGASLSDIWDPVQRGIAACIYSGATFSGPVLGPIVGGFLVDSYLGWRWTAWITLIQGAFFWVLGMLFVPETHAPTLLRRKLETLQKAADESARRGSIRRMVSPGVNPQQNKVTFQIFVTKYLTRPLVMLASEPILLLTTLYMSLVYGTLYLFFEAYPISFQEQRGWNPGVGALPFLGITIGVIFGNITIAATTIFRFKRKYLEGGNNVAPEERLIPMVIGAVVLPPGLFWFAWTSNPHITWVPQVVAGAPIGMGIQIIYTMGFNYILDVYTPYAASAVSANTFVRSMAAAGFPLFATPMYHKMGISWATSLLAFLSLLLMPVPVLFYVYGERIRKWGRFSVT</sequence>
<evidence type="ECO:0000259" key="7">
    <source>
        <dbReference type="PROSITE" id="PS50850"/>
    </source>
</evidence>
<dbReference type="PROSITE" id="PS50850">
    <property type="entry name" value="MFS"/>
    <property type="match status" value="1"/>
</dbReference>
<dbReference type="HOGENOM" id="CLU_008455_11_6_1"/>
<feature type="transmembrane region" description="Helical" evidence="6">
    <location>
        <begin position="394"/>
        <end position="415"/>
    </location>
</feature>
<gene>
    <name evidence="8" type="ORF">PVAR5_2960</name>
</gene>
<comment type="caution">
    <text evidence="8">The sequence shown here is derived from an EMBL/GenBank/DDBJ whole genome shotgun (WGS) entry which is preliminary data.</text>
</comment>
<comment type="subcellular location">
    <subcellularLocation>
        <location evidence="1">Membrane</location>
        <topology evidence="1">Multi-pass membrane protein</topology>
    </subcellularLocation>
</comment>
<accession>V5HWW5</accession>
<feature type="transmembrane region" description="Helical" evidence="6">
    <location>
        <begin position="363"/>
        <end position="382"/>
    </location>
</feature>
<proteinExistence type="predicted"/>
<dbReference type="SUPFAM" id="SSF103473">
    <property type="entry name" value="MFS general substrate transporter"/>
    <property type="match status" value="1"/>
</dbReference>
<feature type="transmembrane region" description="Helical" evidence="6">
    <location>
        <begin position="40"/>
        <end position="65"/>
    </location>
</feature>
<feature type="domain" description="Major facilitator superfamily (MFS) profile" evidence="7">
    <location>
        <begin position="42"/>
        <end position="482"/>
    </location>
</feature>
<dbReference type="Gene3D" id="1.20.1250.20">
    <property type="entry name" value="MFS general substrate transporter like domains"/>
    <property type="match status" value="1"/>
</dbReference>
<evidence type="ECO:0000313" key="8">
    <source>
        <dbReference type="EMBL" id="GAD94335.1"/>
    </source>
</evidence>
<keyword evidence="9" id="KW-1185">Reference proteome</keyword>
<reference evidence="9" key="1">
    <citation type="journal article" date="2014" name="Genome Announc.">
        <title>Draft genome sequence of the formaldehyde-resistant fungus Byssochlamys spectabilis No. 5 (anamorph Paecilomyces variotii No. 5) (NBRC109023).</title>
        <authorList>
            <person name="Oka T."/>
            <person name="Ekino K."/>
            <person name="Fukuda K."/>
            <person name="Nomura Y."/>
        </authorList>
    </citation>
    <scope>NUCLEOTIDE SEQUENCE [LARGE SCALE GENOMIC DNA]</scope>
    <source>
        <strain evidence="9">No. 5 / NBRC 109023</strain>
    </source>
</reference>
<dbReference type="InParanoid" id="V5HWW5"/>
<feature type="transmembrane region" description="Helical" evidence="6">
    <location>
        <begin position="422"/>
        <end position="444"/>
    </location>
</feature>
<keyword evidence="2 6" id="KW-0812">Transmembrane</keyword>
<evidence type="ECO:0000256" key="2">
    <source>
        <dbReference type="ARBA" id="ARBA00022692"/>
    </source>
</evidence>
<evidence type="ECO:0000256" key="3">
    <source>
        <dbReference type="ARBA" id="ARBA00022989"/>
    </source>
</evidence>
<dbReference type="CDD" id="cd17323">
    <property type="entry name" value="MFS_Tpo1_MDR_like"/>
    <property type="match status" value="1"/>
</dbReference>
<evidence type="ECO:0000313" key="9">
    <source>
        <dbReference type="Proteomes" id="UP000018001"/>
    </source>
</evidence>
<dbReference type="AlphaFoldDB" id="V5HWW5"/>
<dbReference type="Proteomes" id="UP000018001">
    <property type="component" value="Unassembled WGS sequence"/>
</dbReference>
<feature type="transmembrane region" description="Helical" evidence="6">
    <location>
        <begin position="133"/>
        <end position="154"/>
    </location>
</feature>
<keyword evidence="3 6" id="KW-1133">Transmembrane helix</keyword>
<keyword evidence="4 6" id="KW-0472">Membrane</keyword>
<protein>
    <recommendedName>
        <fullName evidence="7">Major facilitator superfamily (MFS) profile domain-containing protein</fullName>
    </recommendedName>
</protein>
<dbReference type="eggNOG" id="KOG0255">
    <property type="taxonomic scope" value="Eukaryota"/>
</dbReference>
<evidence type="ECO:0000256" key="4">
    <source>
        <dbReference type="ARBA" id="ARBA00023136"/>
    </source>
</evidence>
<dbReference type="InterPro" id="IPR036259">
    <property type="entry name" value="MFS_trans_sf"/>
</dbReference>
<dbReference type="Pfam" id="PF07690">
    <property type="entry name" value="MFS_1"/>
    <property type="match status" value="1"/>
</dbReference>
<dbReference type="GO" id="GO:0022857">
    <property type="term" value="F:transmembrane transporter activity"/>
    <property type="evidence" value="ECO:0007669"/>
    <property type="project" value="InterPro"/>
</dbReference>
<evidence type="ECO:0000256" key="1">
    <source>
        <dbReference type="ARBA" id="ARBA00004141"/>
    </source>
</evidence>
<feature type="transmembrane region" description="Helical" evidence="6">
    <location>
        <begin position="283"/>
        <end position="302"/>
    </location>
</feature>
<dbReference type="InterPro" id="IPR011701">
    <property type="entry name" value="MFS"/>
</dbReference>
<dbReference type="PANTHER" id="PTHR23502">
    <property type="entry name" value="MAJOR FACILITATOR SUPERFAMILY"/>
    <property type="match status" value="1"/>
</dbReference>
<evidence type="ECO:0000256" key="6">
    <source>
        <dbReference type="SAM" id="Phobius"/>
    </source>
</evidence>
<feature type="transmembrane region" description="Helical" evidence="6">
    <location>
        <begin position="77"/>
        <end position="96"/>
    </location>
</feature>
<feature type="transmembrane region" description="Helical" evidence="6">
    <location>
        <begin position="456"/>
        <end position="478"/>
    </location>
</feature>
<dbReference type="FunFam" id="1.20.1250.20:FF:000011">
    <property type="entry name" value="MFS multidrug transporter, putative"/>
    <property type="match status" value="1"/>
</dbReference>
<feature type="region of interest" description="Disordered" evidence="5">
    <location>
        <begin position="1"/>
        <end position="33"/>
    </location>
</feature>